<evidence type="ECO:0008006" key="3">
    <source>
        <dbReference type="Google" id="ProtNLM"/>
    </source>
</evidence>
<reference evidence="1 2" key="1">
    <citation type="submission" date="2016-10" db="EMBL/GenBank/DDBJ databases">
        <title>Complete Genome Sequence of Peptococcaceae strain DCMF.</title>
        <authorList>
            <person name="Edwards R.J."/>
            <person name="Holland S.I."/>
            <person name="Deshpande N.P."/>
            <person name="Wong Y.K."/>
            <person name="Ertan H."/>
            <person name="Manefield M."/>
            <person name="Russell T.L."/>
            <person name="Lee M.J."/>
        </authorList>
    </citation>
    <scope>NUCLEOTIDE SEQUENCE [LARGE SCALE GENOMIC DNA]</scope>
    <source>
        <strain evidence="1 2">DCMF</strain>
    </source>
</reference>
<evidence type="ECO:0000313" key="1">
    <source>
        <dbReference type="EMBL" id="ATW25686.1"/>
    </source>
</evidence>
<dbReference type="Proteomes" id="UP000323521">
    <property type="component" value="Chromosome"/>
</dbReference>
<proteinExistence type="predicted"/>
<name>A0A3G1KTB9_FORW1</name>
<keyword evidence="2" id="KW-1185">Reference proteome</keyword>
<dbReference type="EMBL" id="CP017634">
    <property type="protein sequence ID" value="ATW25686.1"/>
    <property type="molecule type" value="Genomic_DNA"/>
</dbReference>
<sequence length="135" mass="15597">MPNTEGDRSPKVHSMNLLMAYCEELNRLIQEQGEAVQQQDFEKVNETIKDFNRLKENIIREQGWLRNHDGSWKESKETRKTIQDLLEKAAQGSKASIRTLQESMKQIRAEVNVVNQIGTYLNRGGKQPKIIDKSV</sequence>
<dbReference type="RefSeq" id="WP_148134949.1">
    <property type="nucleotide sequence ID" value="NZ_CP017634.1"/>
</dbReference>
<accession>A0A3G1KTB9</accession>
<organism evidence="1 2">
    <name type="scientific">Formimonas warabiya</name>
    <dbReference type="NCBI Taxonomy" id="1761012"/>
    <lineage>
        <taxon>Bacteria</taxon>
        <taxon>Bacillati</taxon>
        <taxon>Bacillota</taxon>
        <taxon>Clostridia</taxon>
        <taxon>Eubacteriales</taxon>
        <taxon>Peptococcaceae</taxon>
        <taxon>Candidatus Formimonas</taxon>
    </lineage>
</organism>
<dbReference type="AlphaFoldDB" id="A0A3G1KTB9"/>
<evidence type="ECO:0000313" key="2">
    <source>
        <dbReference type="Proteomes" id="UP000323521"/>
    </source>
</evidence>
<gene>
    <name evidence="1" type="ORF">DCMF_13760</name>
</gene>
<protein>
    <recommendedName>
        <fullName evidence="3">Flagellar protein FlgN</fullName>
    </recommendedName>
</protein>
<dbReference type="KEGG" id="fwa:DCMF_13760"/>